<dbReference type="PANTHER" id="PTHR47959">
    <property type="entry name" value="ATP-DEPENDENT RNA HELICASE RHLE-RELATED"/>
    <property type="match status" value="1"/>
</dbReference>
<dbReference type="InterPro" id="IPR050079">
    <property type="entry name" value="DEAD_box_RNA_helicase"/>
</dbReference>
<proteinExistence type="inferred from homology"/>
<accession>W5TF95</accession>
<sequence>MPEPRRSLPHGPAFAALGLPVELVQALRRAGFETAFPIQAATIPDVLAGRDVLGRAATGSGKTLAFGLPMLMRLRRGASAPRRPRALVLAPTRELALQIEAALDDPAVALGLRVASAVGGMPIKRQAERLGRGVDLLVATPGRLTDLIGRGAVALDAIRTVAVDEADHMAQLGFIDQVRAILNPLPDDCVHLLFSATLDEAVDALVHDHLNDPVRHEVGGEHIGGPDDATDLRHTETERGVRNTATGDDLHVGRQRTGTGRRDSSQNTGDDQHVGGRNTNADQHNRSQNIDTGEGDSSHNPDTDQRVGGQNTDAGLHDRSQSTGTRQRDRRRNTDADRRDSGTRAEPAVPQRVPGDGTGPGDTVGQARPERVDHHLLRVRAADKRAVLTEIAARPGRTLLFGRTQYGVDKLARRLRESGVAAVALHGGLSQSQRNRTLAAFADGTAPVLVATDVAARGIHVDDITLVVHADPAADAKDYLHRSGRTGRAGAAGTVVTLVTDASDEAAAVLRAAGVHAREIPVRPGDPGLTALTGARRPTGRPAANPITPTPAAVPDTPGNSRKHTRRPHNPARRSKRRAN</sequence>
<dbReference type="Gene3D" id="3.40.50.300">
    <property type="entry name" value="P-loop containing nucleotide triphosphate hydrolases"/>
    <property type="match status" value="2"/>
</dbReference>
<keyword evidence="4" id="KW-0067">ATP-binding</keyword>
<evidence type="ECO:0000256" key="7">
    <source>
        <dbReference type="SAM" id="MobiDB-lite"/>
    </source>
</evidence>
<dbReference type="GO" id="GO:0003724">
    <property type="term" value="F:RNA helicase activity"/>
    <property type="evidence" value="ECO:0007669"/>
    <property type="project" value="InterPro"/>
</dbReference>
<dbReference type="eggNOG" id="COG0513">
    <property type="taxonomic scope" value="Bacteria"/>
</dbReference>
<feature type="region of interest" description="Disordered" evidence="7">
    <location>
        <begin position="521"/>
        <end position="580"/>
    </location>
</feature>
<dbReference type="InterPro" id="IPR044742">
    <property type="entry name" value="DEAD/DEAH_RhlB"/>
</dbReference>
<evidence type="ECO:0000313" key="11">
    <source>
        <dbReference type="EMBL" id="AHH18020.1"/>
    </source>
</evidence>
<feature type="compositionally biased region" description="Basic and acidic residues" evidence="7">
    <location>
        <begin position="260"/>
        <end position="274"/>
    </location>
</feature>
<protein>
    <submittedName>
        <fullName evidence="11">Putative RNA helicase</fullName>
    </submittedName>
</protein>
<dbReference type="InterPro" id="IPR027417">
    <property type="entry name" value="P-loop_NTPase"/>
</dbReference>
<comment type="similarity">
    <text evidence="5">Belongs to the DEAD box helicase family.</text>
</comment>
<dbReference type="EMBL" id="CP006850">
    <property type="protein sequence ID" value="AHH18020.1"/>
    <property type="molecule type" value="Genomic_DNA"/>
</dbReference>
<feature type="compositionally biased region" description="Basic residues" evidence="7">
    <location>
        <begin position="561"/>
        <end position="580"/>
    </location>
</feature>
<feature type="compositionally biased region" description="Basic and acidic residues" evidence="7">
    <location>
        <begin position="296"/>
        <end position="305"/>
    </location>
</feature>
<dbReference type="Pfam" id="PF00270">
    <property type="entry name" value="DEAD"/>
    <property type="match status" value="1"/>
</dbReference>
<reference evidence="11 12" key="1">
    <citation type="journal article" date="2014" name="Appl. Environ. Microbiol.">
        <title>Insights into the Microbial Degradation of Rubber and Gutta-Percha by Analysis of the Complete Genome of Nocardia nova SH22a.</title>
        <authorList>
            <person name="Luo Q."/>
            <person name="Hiessl S."/>
            <person name="Poehlein A."/>
            <person name="Daniel R."/>
            <person name="Steinbuchel A."/>
        </authorList>
    </citation>
    <scope>NUCLEOTIDE SEQUENCE [LARGE SCALE GENOMIC DNA]</scope>
    <source>
        <strain evidence="11">SH22a</strain>
    </source>
</reference>
<dbReference type="Proteomes" id="UP000019150">
    <property type="component" value="Chromosome"/>
</dbReference>
<name>W5TF95_9NOCA</name>
<evidence type="ECO:0000313" key="12">
    <source>
        <dbReference type="Proteomes" id="UP000019150"/>
    </source>
</evidence>
<dbReference type="Pfam" id="PF00271">
    <property type="entry name" value="Helicase_C"/>
    <property type="match status" value="1"/>
</dbReference>
<keyword evidence="2" id="KW-0378">Hydrolase</keyword>
<feature type="compositionally biased region" description="Low complexity" evidence="7">
    <location>
        <begin position="542"/>
        <end position="555"/>
    </location>
</feature>
<dbReference type="PANTHER" id="PTHR47959:SF13">
    <property type="entry name" value="ATP-DEPENDENT RNA HELICASE RHLE"/>
    <property type="match status" value="1"/>
</dbReference>
<dbReference type="HOGENOM" id="CLU_003041_27_1_11"/>
<evidence type="ECO:0000256" key="2">
    <source>
        <dbReference type="ARBA" id="ARBA00022801"/>
    </source>
</evidence>
<feature type="compositionally biased region" description="Polar residues" evidence="7">
    <location>
        <begin position="277"/>
        <end position="291"/>
    </location>
</feature>
<keyword evidence="3 11" id="KW-0347">Helicase</keyword>
<evidence type="ECO:0000259" key="8">
    <source>
        <dbReference type="PROSITE" id="PS51192"/>
    </source>
</evidence>
<evidence type="ECO:0000256" key="6">
    <source>
        <dbReference type="PROSITE-ProRule" id="PRU00552"/>
    </source>
</evidence>
<feature type="domain" description="Helicase ATP-binding" evidence="8">
    <location>
        <begin position="43"/>
        <end position="216"/>
    </location>
</feature>
<dbReference type="GO" id="GO:0003676">
    <property type="term" value="F:nucleic acid binding"/>
    <property type="evidence" value="ECO:0007669"/>
    <property type="project" value="InterPro"/>
</dbReference>
<keyword evidence="1" id="KW-0547">Nucleotide-binding</keyword>
<evidence type="ECO:0000256" key="5">
    <source>
        <dbReference type="ARBA" id="ARBA00038437"/>
    </source>
</evidence>
<dbReference type="GO" id="GO:0005524">
    <property type="term" value="F:ATP binding"/>
    <property type="evidence" value="ECO:0007669"/>
    <property type="project" value="UniProtKB-KW"/>
</dbReference>
<dbReference type="PROSITE" id="PS51192">
    <property type="entry name" value="HELICASE_ATP_BIND_1"/>
    <property type="match status" value="1"/>
</dbReference>
<evidence type="ECO:0000259" key="9">
    <source>
        <dbReference type="PROSITE" id="PS51194"/>
    </source>
</evidence>
<feature type="short sequence motif" description="Q motif" evidence="6">
    <location>
        <begin position="12"/>
        <end position="40"/>
    </location>
</feature>
<dbReference type="SMART" id="SM00490">
    <property type="entry name" value="HELICc"/>
    <property type="match status" value="1"/>
</dbReference>
<feature type="domain" description="DEAD-box RNA helicase Q" evidence="10">
    <location>
        <begin position="12"/>
        <end position="40"/>
    </location>
</feature>
<feature type="region of interest" description="Disordered" evidence="7">
    <location>
        <begin position="238"/>
        <end position="372"/>
    </location>
</feature>
<evidence type="ECO:0000256" key="1">
    <source>
        <dbReference type="ARBA" id="ARBA00022741"/>
    </source>
</evidence>
<dbReference type="RefSeq" id="WP_025349466.1">
    <property type="nucleotide sequence ID" value="NZ_CP006850.1"/>
</dbReference>
<dbReference type="SUPFAM" id="SSF52540">
    <property type="entry name" value="P-loop containing nucleoside triphosphate hydrolases"/>
    <property type="match status" value="2"/>
</dbReference>
<evidence type="ECO:0000259" key="10">
    <source>
        <dbReference type="PROSITE" id="PS51195"/>
    </source>
</evidence>
<dbReference type="GO" id="GO:0016787">
    <property type="term" value="F:hydrolase activity"/>
    <property type="evidence" value="ECO:0007669"/>
    <property type="project" value="UniProtKB-KW"/>
</dbReference>
<gene>
    <name evidence="11" type="ORF">NONO_c32330</name>
</gene>
<dbReference type="GO" id="GO:0005829">
    <property type="term" value="C:cytosol"/>
    <property type="evidence" value="ECO:0007669"/>
    <property type="project" value="TreeGrafter"/>
</dbReference>
<feature type="domain" description="Helicase C-terminal" evidence="9">
    <location>
        <begin position="383"/>
        <end position="528"/>
    </location>
</feature>
<dbReference type="InterPro" id="IPR014001">
    <property type="entry name" value="Helicase_ATP-bd"/>
</dbReference>
<organism evidence="11 12">
    <name type="scientific">Nocardia nova SH22a</name>
    <dbReference type="NCBI Taxonomy" id="1415166"/>
    <lineage>
        <taxon>Bacteria</taxon>
        <taxon>Bacillati</taxon>
        <taxon>Actinomycetota</taxon>
        <taxon>Actinomycetes</taxon>
        <taxon>Mycobacteriales</taxon>
        <taxon>Nocardiaceae</taxon>
        <taxon>Nocardia</taxon>
    </lineage>
</organism>
<keyword evidence="12" id="KW-1185">Reference proteome</keyword>
<dbReference type="PATRIC" id="fig|1415166.3.peg.3317"/>
<dbReference type="InterPro" id="IPR014014">
    <property type="entry name" value="RNA_helicase_DEAD_Q_motif"/>
</dbReference>
<dbReference type="SMART" id="SM00487">
    <property type="entry name" value="DEXDc"/>
    <property type="match status" value="1"/>
</dbReference>
<dbReference type="InterPro" id="IPR011545">
    <property type="entry name" value="DEAD/DEAH_box_helicase_dom"/>
</dbReference>
<dbReference type="STRING" id="1415166.NONO_c32330"/>
<dbReference type="PROSITE" id="PS51195">
    <property type="entry name" value="Q_MOTIF"/>
    <property type="match status" value="1"/>
</dbReference>
<feature type="compositionally biased region" description="Basic and acidic residues" evidence="7">
    <location>
        <begin position="332"/>
        <end position="343"/>
    </location>
</feature>
<evidence type="ECO:0000256" key="3">
    <source>
        <dbReference type="ARBA" id="ARBA00022806"/>
    </source>
</evidence>
<dbReference type="KEGG" id="nno:NONO_c32330"/>
<evidence type="ECO:0000256" key="4">
    <source>
        <dbReference type="ARBA" id="ARBA00022840"/>
    </source>
</evidence>
<dbReference type="AlphaFoldDB" id="W5TF95"/>
<dbReference type="CDD" id="cd00268">
    <property type="entry name" value="DEADc"/>
    <property type="match status" value="1"/>
</dbReference>
<dbReference type="InterPro" id="IPR001650">
    <property type="entry name" value="Helicase_C-like"/>
</dbReference>
<dbReference type="CDD" id="cd18787">
    <property type="entry name" value="SF2_C_DEAD"/>
    <property type="match status" value="1"/>
</dbReference>
<dbReference type="PROSITE" id="PS51194">
    <property type="entry name" value="HELICASE_CTER"/>
    <property type="match status" value="1"/>
</dbReference>